<evidence type="ECO:0000313" key="4">
    <source>
        <dbReference type="Proteomes" id="UP001497480"/>
    </source>
</evidence>
<dbReference type="InterPro" id="IPR051498">
    <property type="entry name" value="Phosducin-like_chap/apop_reg"/>
</dbReference>
<feature type="region of interest" description="Disordered" evidence="2">
    <location>
        <begin position="1"/>
        <end position="32"/>
    </location>
</feature>
<evidence type="ECO:0000256" key="1">
    <source>
        <dbReference type="ARBA" id="ARBA00009686"/>
    </source>
</evidence>
<dbReference type="PANTHER" id="PTHR45809">
    <property type="entry name" value="VIRAL IAP-ASSOCIATED FACTOR HOMOLOG"/>
    <property type="match status" value="1"/>
</dbReference>
<feature type="compositionally biased region" description="Basic residues" evidence="2">
    <location>
        <begin position="1"/>
        <end position="10"/>
    </location>
</feature>
<proteinExistence type="inferred from homology"/>
<dbReference type="Proteomes" id="UP001497480">
    <property type="component" value="Unassembled WGS sequence"/>
</dbReference>
<accession>A0AAV1WVG1</accession>
<evidence type="ECO:0000313" key="3">
    <source>
        <dbReference type="EMBL" id="CAL0312716.1"/>
    </source>
</evidence>
<dbReference type="PANTHER" id="PTHR45809:SF3">
    <property type="entry name" value="VIRAL IAP-ASSOCIATED FACTOR HOMOLOG"/>
    <property type="match status" value="1"/>
</dbReference>
<reference evidence="3 4" key="1">
    <citation type="submission" date="2024-03" db="EMBL/GenBank/DDBJ databases">
        <authorList>
            <person name="Martinez-Hernandez J."/>
        </authorList>
    </citation>
    <scope>NUCLEOTIDE SEQUENCE [LARGE SCALE GENOMIC DNA]</scope>
</reference>
<comment type="similarity">
    <text evidence="1">Belongs to the phosducin family.</text>
</comment>
<dbReference type="AlphaFoldDB" id="A0AAV1WVG1"/>
<name>A0AAV1WVG1_LUPLU</name>
<feature type="region of interest" description="Disordered" evidence="2">
    <location>
        <begin position="192"/>
        <end position="217"/>
    </location>
</feature>
<evidence type="ECO:0000256" key="2">
    <source>
        <dbReference type="SAM" id="MobiDB-lite"/>
    </source>
</evidence>
<gene>
    <name evidence="3" type="ORF">LLUT_LOCUS13776</name>
</gene>
<dbReference type="EMBL" id="CAXHTB010000009">
    <property type="protein sequence ID" value="CAL0312716.1"/>
    <property type="molecule type" value="Genomic_DNA"/>
</dbReference>
<dbReference type="GO" id="GO:0006457">
    <property type="term" value="P:protein folding"/>
    <property type="evidence" value="ECO:0007669"/>
    <property type="project" value="TreeGrafter"/>
</dbReference>
<organism evidence="3 4">
    <name type="scientific">Lupinus luteus</name>
    <name type="common">European yellow lupine</name>
    <dbReference type="NCBI Taxonomy" id="3873"/>
    <lineage>
        <taxon>Eukaryota</taxon>
        <taxon>Viridiplantae</taxon>
        <taxon>Streptophyta</taxon>
        <taxon>Embryophyta</taxon>
        <taxon>Tracheophyta</taxon>
        <taxon>Spermatophyta</taxon>
        <taxon>Magnoliopsida</taxon>
        <taxon>eudicotyledons</taxon>
        <taxon>Gunneridae</taxon>
        <taxon>Pentapetalae</taxon>
        <taxon>rosids</taxon>
        <taxon>fabids</taxon>
        <taxon>Fabales</taxon>
        <taxon>Fabaceae</taxon>
        <taxon>Papilionoideae</taxon>
        <taxon>50 kb inversion clade</taxon>
        <taxon>genistoids sensu lato</taxon>
        <taxon>core genistoids</taxon>
        <taxon>Genisteae</taxon>
        <taxon>Lupinus</taxon>
    </lineage>
</organism>
<protein>
    <submittedName>
        <fullName evidence="3">Uncharacterized protein</fullName>
    </submittedName>
</protein>
<sequence>MDGGRPKRFKTTTNRGRRLEFGSFSTQGTRQDRGDPYYSTILQERRLAKFKGRKPTYVRYFDLTWMAEQRFSFPHDMDAQGARNTNHAQPTVNDLLFMYAVKNNVVVNWPEEILKVMHKISTSSYSILLPYSIFISRVVDYLRIDVSYTIIIVYTDKDHLVGESLIDKMDIYKYGNTWKYHENHTTVDLDISSDEDQTGTEGQNATAKGKPSGTASQEPAFGLAHLDAMEQRLNNRMDLNFQELKDCYHVDLEQCEERLTAYHANQKFLAPEFKTGKRERKKRLAEMKETTKILRFGSMVLILGSDFIREVSQAPSDVWVVVTLYKEGISDYGLLMQSIEELVFSHLLLLRANSTESTFMLDSVKPDHWPPLSGAIGALSAQSARPDPLKVKESL</sequence>
<dbReference type="GO" id="GO:0005737">
    <property type="term" value="C:cytoplasm"/>
    <property type="evidence" value="ECO:0007669"/>
    <property type="project" value="TreeGrafter"/>
</dbReference>
<comment type="caution">
    <text evidence="3">The sequence shown here is derived from an EMBL/GenBank/DDBJ whole genome shotgun (WGS) entry which is preliminary data.</text>
</comment>
<keyword evidence="4" id="KW-1185">Reference proteome</keyword>